<keyword evidence="5" id="KW-1185">Reference proteome</keyword>
<sequence length="546" mass="59267">MTGGTSSAYDVAIVGFGPVGQLLSLLLARAGHEVLVLERWPTPYELPRAVHFDDEIGRILQFAGVGERVRAVTEPVPDHYEWRNRDGDALLRIDWSGNGPSGWPVANFFSQPDLEAVLTAAAAGQPSITLCRGREVVGLHEGDEHVELVTGTGETFRARFVVGADGANSFVRSRMRTAVTDLGYFHDWLIVDVLPQDTDTVWSPMNWQLCDPRRPTTLVSGGPGRRRWEFMRLPGESVTDLNSLDAAWHLLKPWGRTPDNTTIERHAVYTFQARWADTWREGRLLLAGDAAHQMPPFAGQGMCSGLRDAMNLAWKLGLVLDGTVSPALLDTYTSERRDHVQHAIGMSMALGKVICVPDEAAATARDARMIAAGADPARVLPDMPPPVLGDGVLQRGEDGTSRAPGAGHLTPQHRVTRRGRTAPLDDITGGGFVVLADGDAACSELDLRDREFLDRIGATILPLHSPATAGAEYVDSDDACLPHLPGHGHVAAVIRPDFYLFGTATTPLELHHLIGELRARLRPPSPDAARPTTSPSLAIQNQHPVM</sequence>
<dbReference type="Gene3D" id="3.30.70.2450">
    <property type="match status" value="1"/>
</dbReference>
<dbReference type="PANTHER" id="PTHR43476">
    <property type="entry name" value="3-(3-HYDROXY-PHENYL)PROPIONATE/3-HYDROXYCINNAMIC ACID HYDROXYLASE"/>
    <property type="match status" value="1"/>
</dbReference>
<dbReference type="PRINTS" id="PR00420">
    <property type="entry name" value="RNGMNOXGNASE"/>
</dbReference>
<gene>
    <name evidence="4" type="ORF">NX794_00475</name>
</gene>
<feature type="domain" description="FAD-binding" evidence="3">
    <location>
        <begin position="9"/>
        <end position="344"/>
    </location>
</feature>
<dbReference type="RefSeq" id="WP_258775913.1">
    <property type="nucleotide sequence ID" value="NZ_JANUGP010000001.1"/>
</dbReference>
<dbReference type="SUPFAM" id="SSF51905">
    <property type="entry name" value="FAD/NAD(P)-binding domain"/>
    <property type="match status" value="1"/>
</dbReference>
<proteinExistence type="predicted"/>
<dbReference type="InterPro" id="IPR002938">
    <property type="entry name" value="FAD-bd"/>
</dbReference>
<dbReference type="Gene3D" id="3.50.50.60">
    <property type="entry name" value="FAD/NAD(P)-binding domain"/>
    <property type="match status" value="1"/>
</dbReference>
<dbReference type="EMBL" id="JANUGP010000001">
    <property type="protein sequence ID" value="MCS0599724.1"/>
    <property type="molecule type" value="Genomic_DNA"/>
</dbReference>
<reference evidence="4 5" key="1">
    <citation type="submission" date="2022-08" db="EMBL/GenBank/DDBJ databases">
        <authorList>
            <person name="Somphong A."/>
            <person name="Phongsopitanun W."/>
        </authorList>
    </citation>
    <scope>NUCLEOTIDE SEQUENCE [LARGE SCALE GENOMIC DNA]</scope>
    <source>
        <strain evidence="4 5">LP11</strain>
    </source>
</reference>
<organism evidence="4 5">
    <name type="scientific">Streptomyces pyxinicus</name>
    <dbReference type="NCBI Taxonomy" id="2970331"/>
    <lineage>
        <taxon>Bacteria</taxon>
        <taxon>Bacillati</taxon>
        <taxon>Actinomycetota</taxon>
        <taxon>Actinomycetes</taxon>
        <taxon>Kitasatosporales</taxon>
        <taxon>Streptomycetaceae</taxon>
        <taxon>Streptomyces</taxon>
    </lineage>
</organism>
<feature type="compositionally biased region" description="Polar residues" evidence="2">
    <location>
        <begin position="531"/>
        <end position="546"/>
    </location>
</feature>
<evidence type="ECO:0000313" key="5">
    <source>
        <dbReference type="Proteomes" id="UP001205612"/>
    </source>
</evidence>
<comment type="caution">
    <text evidence="4">The sequence shown here is derived from an EMBL/GenBank/DDBJ whole genome shotgun (WGS) entry which is preliminary data.</text>
</comment>
<dbReference type="InterPro" id="IPR050631">
    <property type="entry name" value="PheA/TfdB_FAD_monoxygenase"/>
</dbReference>
<evidence type="ECO:0000259" key="3">
    <source>
        <dbReference type="Pfam" id="PF01494"/>
    </source>
</evidence>
<protein>
    <submittedName>
        <fullName evidence="4">Bifunctional 3-(3-hydroxy-phenyl)propionate/3-hydroxycinnamic acid hydroxylase</fullName>
    </submittedName>
</protein>
<dbReference type="NCBIfam" id="NF004829">
    <property type="entry name" value="PRK06183.1-3"/>
    <property type="match status" value="1"/>
</dbReference>
<feature type="region of interest" description="Disordered" evidence="2">
    <location>
        <begin position="396"/>
        <end position="422"/>
    </location>
</feature>
<dbReference type="Proteomes" id="UP001205612">
    <property type="component" value="Unassembled WGS sequence"/>
</dbReference>
<dbReference type="InterPro" id="IPR036188">
    <property type="entry name" value="FAD/NAD-bd_sf"/>
</dbReference>
<keyword evidence="1" id="KW-0560">Oxidoreductase</keyword>
<evidence type="ECO:0000256" key="1">
    <source>
        <dbReference type="ARBA" id="ARBA00023002"/>
    </source>
</evidence>
<evidence type="ECO:0000256" key="2">
    <source>
        <dbReference type="SAM" id="MobiDB-lite"/>
    </source>
</evidence>
<name>A0ABT2AU00_9ACTN</name>
<dbReference type="Pfam" id="PF01494">
    <property type="entry name" value="FAD_binding_3"/>
    <property type="match status" value="1"/>
</dbReference>
<evidence type="ECO:0000313" key="4">
    <source>
        <dbReference type="EMBL" id="MCS0599724.1"/>
    </source>
</evidence>
<dbReference type="PANTHER" id="PTHR43476:SF3">
    <property type="entry name" value="FAD-BINDING MONOOXYGENASE"/>
    <property type="match status" value="1"/>
</dbReference>
<feature type="region of interest" description="Disordered" evidence="2">
    <location>
        <begin position="522"/>
        <end position="546"/>
    </location>
</feature>
<accession>A0ABT2AU00</accession>